<dbReference type="InterPro" id="IPR000244">
    <property type="entry name" value="Ribosomal_bL9"/>
</dbReference>
<keyword evidence="2 8" id="KW-0689">Ribosomal protein</keyword>
<dbReference type="RefSeq" id="XP_030760076.1">
    <property type="nucleotide sequence ID" value="XM_030904216.1"/>
</dbReference>
<evidence type="ECO:0000256" key="5">
    <source>
        <dbReference type="ARBA" id="ARBA00035381"/>
    </source>
</evidence>
<dbReference type="AlphaFoldDB" id="A0A6J2YA10"/>
<accession>A0A6J2YA10</accession>
<dbReference type="GO" id="GO:0003735">
    <property type="term" value="F:structural constituent of ribosome"/>
    <property type="evidence" value="ECO:0007669"/>
    <property type="project" value="InterPro"/>
</dbReference>
<protein>
    <recommendedName>
        <fullName evidence="4">Large ribosomal subunit protein bL9m</fullName>
    </recommendedName>
    <alternativeName>
        <fullName evidence="5">39S ribosomal protein L9, mitochondrial</fullName>
    </alternativeName>
</protein>
<feature type="domain" description="Ribosomal protein L9" evidence="6">
    <location>
        <begin position="74"/>
        <end position="119"/>
    </location>
</feature>
<sequence length="264" mass="30257">MWKNATFLLKTASKEVPSLCGTPFLQQVRTTYILKRRFPTQLHKKGGQPKKLRSRHYVYDLVKDTTTEKQPNIDVILTDFVEGYGNAGEKISVNSQFAYNNLLVPGLAVYASPENIEKYKDQIEALADKQTYSSANAALTLKTLSRMTLSVVMNKDHPWTLQPWHIKTSFRKCGYVVPEDAIALPEKSITGPNMDSEGKEFYVIVTINNTEKVNVRCRLHHWSTEIVDRIPYVDKFWENPTEPIYSEFTDVLQTIPPKITKLKD</sequence>
<dbReference type="GO" id="GO:1990904">
    <property type="term" value="C:ribonucleoprotein complex"/>
    <property type="evidence" value="ECO:0007669"/>
    <property type="project" value="UniProtKB-KW"/>
</dbReference>
<evidence type="ECO:0000256" key="2">
    <source>
        <dbReference type="ARBA" id="ARBA00022980"/>
    </source>
</evidence>
<dbReference type="InterPro" id="IPR036935">
    <property type="entry name" value="Ribosomal_bL9_N_sf"/>
</dbReference>
<proteinExistence type="inferred from homology"/>
<dbReference type="Proteomes" id="UP000504635">
    <property type="component" value="Unplaced"/>
</dbReference>
<gene>
    <name evidence="8" type="primary">LOC115885337</name>
</gene>
<name>A0A6J2YA10_SITOR</name>
<evidence type="ECO:0000313" key="7">
    <source>
        <dbReference type="Proteomes" id="UP000504635"/>
    </source>
</evidence>
<dbReference type="GO" id="GO:0006412">
    <property type="term" value="P:translation"/>
    <property type="evidence" value="ECO:0007669"/>
    <property type="project" value="InterPro"/>
</dbReference>
<dbReference type="InterPro" id="IPR009027">
    <property type="entry name" value="Ribosomal_bL9/RNase_H1_N"/>
</dbReference>
<evidence type="ECO:0000313" key="8">
    <source>
        <dbReference type="RefSeq" id="XP_030760076.1"/>
    </source>
</evidence>
<dbReference type="InParanoid" id="A0A6J2YA10"/>
<dbReference type="FunCoup" id="A0A6J2YA10">
    <property type="interactions" value="1739"/>
</dbReference>
<dbReference type="CTD" id="65005"/>
<dbReference type="GeneID" id="115885337"/>
<reference evidence="8" key="1">
    <citation type="submission" date="2025-08" db="UniProtKB">
        <authorList>
            <consortium name="RefSeq"/>
        </authorList>
    </citation>
    <scope>IDENTIFICATION</scope>
    <source>
        <tissue evidence="8">Gonads</tissue>
    </source>
</reference>
<comment type="similarity">
    <text evidence="1">Belongs to the bacterial ribosomal protein bL9 family.</text>
</comment>
<dbReference type="InterPro" id="IPR020070">
    <property type="entry name" value="Ribosomal_bL9_N"/>
</dbReference>
<dbReference type="KEGG" id="soy:115885337"/>
<evidence type="ECO:0000256" key="1">
    <source>
        <dbReference type="ARBA" id="ARBA00010605"/>
    </source>
</evidence>
<keyword evidence="7" id="KW-1185">Reference proteome</keyword>
<keyword evidence="3" id="KW-0687">Ribonucleoprotein</keyword>
<dbReference type="PANTHER" id="PTHR21368">
    <property type="entry name" value="50S RIBOSOMAL PROTEIN L9"/>
    <property type="match status" value="1"/>
</dbReference>
<dbReference type="Gene3D" id="3.40.5.10">
    <property type="entry name" value="Ribosomal protein L9, N-terminal domain"/>
    <property type="match status" value="1"/>
</dbReference>
<dbReference type="OrthoDB" id="5555409at2759"/>
<evidence type="ECO:0000259" key="6">
    <source>
        <dbReference type="Pfam" id="PF01281"/>
    </source>
</evidence>
<dbReference type="GO" id="GO:0005840">
    <property type="term" value="C:ribosome"/>
    <property type="evidence" value="ECO:0007669"/>
    <property type="project" value="UniProtKB-KW"/>
</dbReference>
<dbReference type="Pfam" id="PF01281">
    <property type="entry name" value="Ribosomal_L9_N"/>
    <property type="match status" value="1"/>
</dbReference>
<evidence type="ECO:0000256" key="3">
    <source>
        <dbReference type="ARBA" id="ARBA00023274"/>
    </source>
</evidence>
<dbReference type="SUPFAM" id="SSF55658">
    <property type="entry name" value="L9 N-domain-like"/>
    <property type="match status" value="1"/>
</dbReference>
<organism evidence="7 8">
    <name type="scientific">Sitophilus oryzae</name>
    <name type="common">Rice weevil</name>
    <name type="synonym">Curculio oryzae</name>
    <dbReference type="NCBI Taxonomy" id="7048"/>
    <lineage>
        <taxon>Eukaryota</taxon>
        <taxon>Metazoa</taxon>
        <taxon>Ecdysozoa</taxon>
        <taxon>Arthropoda</taxon>
        <taxon>Hexapoda</taxon>
        <taxon>Insecta</taxon>
        <taxon>Pterygota</taxon>
        <taxon>Neoptera</taxon>
        <taxon>Endopterygota</taxon>
        <taxon>Coleoptera</taxon>
        <taxon>Polyphaga</taxon>
        <taxon>Cucujiformia</taxon>
        <taxon>Curculionidae</taxon>
        <taxon>Dryophthorinae</taxon>
        <taxon>Sitophilus</taxon>
    </lineage>
</organism>
<evidence type="ECO:0000256" key="4">
    <source>
        <dbReference type="ARBA" id="ARBA00035194"/>
    </source>
</evidence>